<accession>A0ABW6CG79</accession>
<protein>
    <submittedName>
        <fullName evidence="1">Uncharacterized protein</fullName>
    </submittedName>
</protein>
<sequence length="72" mass="8359">MSIHYLTDEDAQQLGEMEKMLGRCMIDLIIRKRTINTANILSQIVKKMEETPDENPFLLYRNALEFVGTQAK</sequence>
<gene>
    <name evidence="1" type="ORF">ACFPK4_26460</name>
</gene>
<comment type="caution">
    <text evidence="1">The sequence shown here is derived from an EMBL/GenBank/DDBJ whole genome shotgun (WGS) entry which is preliminary data.</text>
</comment>
<evidence type="ECO:0000313" key="1">
    <source>
        <dbReference type="EMBL" id="MFD3227081.1"/>
    </source>
</evidence>
<keyword evidence="2" id="KW-1185">Reference proteome</keyword>
<dbReference type="RefSeq" id="WP_379672426.1">
    <property type="nucleotide sequence ID" value="NZ_JBHUCJ010000140.1"/>
</dbReference>
<organism evidence="1 2">
    <name type="scientific">Rahnella sp. (strain Y9602)</name>
    <dbReference type="NCBI Taxonomy" id="2703885"/>
    <lineage>
        <taxon>Bacteria</taxon>
        <taxon>Pseudomonadati</taxon>
        <taxon>Pseudomonadota</taxon>
        <taxon>Gammaproteobacteria</taxon>
        <taxon>Enterobacterales</taxon>
        <taxon>Yersiniaceae</taxon>
        <taxon>Rahnella</taxon>
    </lineage>
</organism>
<dbReference type="Proteomes" id="UP001598201">
    <property type="component" value="Unassembled WGS sequence"/>
</dbReference>
<reference evidence="1 2" key="1">
    <citation type="submission" date="2024-09" db="EMBL/GenBank/DDBJ databases">
        <title>Genomes of Rahnella.</title>
        <authorList>
            <person name="Mnguni F.C."/>
            <person name="Shin G.Y."/>
            <person name="Coutinho T."/>
        </authorList>
    </citation>
    <scope>NUCLEOTIDE SEQUENCE [LARGE SCALE GENOMIC DNA]</scope>
    <source>
        <strain evidence="1 2">20WA0057</strain>
    </source>
</reference>
<dbReference type="Gene3D" id="1.20.5.5260">
    <property type="match status" value="1"/>
</dbReference>
<name>A0ABW6CG79_RAHSY</name>
<evidence type="ECO:0000313" key="2">
    <source>
        <dbReference type="Proteomes" id="UP001598201"/>
    </source>
</evidence>
<dbReference type="EMBL" id="JBHUCJ010000140">
    <property type="protein sequence ID" value="MFD3227081.1"/>
    <property type="molecule type" value="Genomic_DNA"/>
</dbReference>
<proteinExistence type="predicted"/>